<keyword evidence="2" id="KW-0812">Transmembrane</keyword>
<keyword evidence="2" id="KW-0472">Membrane</keyword>
<protein>
    <recommendedName>
        <fullName evidence="5">Zinc finger GRF-type domain-containing protein</fullName>
    </recommendedName>
</protein>
<evidence type="ECO:0000313" key="4">
    <source>
        <dbReference type="Proteomes" id="UP000516437"/>
    </source>
</evidence>
<evidence type="ECO:0000256" key="2">
    <source>
        <dbReference type="SAM" id="Phobius"/>
    </source>
</evidence>
<dbReference type="Proteomes" id="UP000516437">
    <property type="component" value="Chromosome 7"/>
</dbReference>
<evidence type="ECO:0008006" key="5">
    <source>
        <dbReference type="Google" id="ProtNLM"/>
    </source>
</evidence>
<comment type="caution">
    <text evidence="3">The sequence shown here is derived from an EMBL/GenBank/DDBJ whole genome shotgun (WGS) entry which is preliminary data.</text>
</comment>
<dbReference type="AlphaFoldDB" id="A0A6A1V187"/>
<evidence type="ECO:0000256" key="1">
    <source>
        <dbReference type="SAM" id="Coils"/>
    </source>
</evidence>
<keyword evidence="1" id="KW-0175">Coiled coil</keyword>
<organism evidence="3 4">
    <name type="scientific">Morella rubra</name>
    <name type="common">Chinese bayberry</name>
    <dbReference type="NCBI Taxonomy" id="262757"/>
    <lineage>
        <taxon>Eukaryota</taxon>
        <taxon>Viridiplantae</taxon>
        <taxon>Streptophyta</taxon>
        <taxon>Embryophyta</taxon>
        <taxon>Tracheophyta</taxon>
        <taxon>Spermatophyta</taxon>
        <taxon>Magnoliopsida</taxon>
        <taxon>eudicotyledons</taxon>
        <taxon>Gunneridae</taxon>
        <taxon>Pentapetalae</taxon>
        <taxon>rosids</taxon>
        <taxon>fabids</taxon>
        <taxon>Fagales</taxon>
        <taxon>Myricaceae</taxon>
        <taxon>Morella</taxon>
    </lineage>
</organism>
<reference evidence="3 4" key="1">
    <citation type="journal article" date="2019" name="Plant Biotechnol. J.">
        <title>The red bayberry genome and genetic basis of sex determination.</title>
        <authorList>
            <person name="Jia H.M."/>
            <person name="Jia H.J."/>
            <person name="Cai Q.L."/>
            <person name="Wang Y."/>
            <person name="Zhao H.B."/>
            <person name="Yang W.F."/>
            <person name="Wang G.Y."/>
            <person name="Li Y.H."/>
            <person name="Zhan D.L."/>
            <person name="Shen Y.T."/>
            <person name="Niu Q.F."/>
            <person name="Chang L."/>
            <person name="Qiu J."/>
            <person name="Zhao L."/>
            <person name="Xie H.B."/>
            <person name="Fu W.Y."/>
            <person name="Jin J."/>
            <person name="Li X.W."/>
            <person name="Jiao Y."/>
            <person name="Zhou C.C."/>
            <person name="Tu T."/>
            <person name="Chai C.Y."/>
            <person name="Gao J.L."/>
            <person name="Fan L.J."/>
            <person name="van de Weg E."/>
            <person name="Wang J.Y."/>
            <person name="Gao Z.S."/>
        </authorList>
    </citation>
    <scope>NUCLEOTIDE SEQUENCE [LARGE SCALE GENOMIC DNA]</scope>
    <source>
        <tissue evidence="3">Leaves</tissue>
    </source>
</reference>
<keyword evidence="4" id="KW-1185">Reference proteome</keyword>
<sequence length="164" mass="18547">MKDNSSHSSSSVTASGGHGLVLCDCGLIAPLKMTLIDFNPGRRFFGCAKWNEKFYDPPTCPLGMEVGPMLMKKIKALESDKSDLEIKNKRLMKNIKALESEKLDLEITNKRLKITMGLFWTAVVAISAIWVKTKLEYLFRRMLTGSTKCIMFWMHNELVVLVVD</sequence>
<evidence type="ECO:0000313" key="3">
    <source>
        <dbReference type="EMBL" id="KAB1206415.1"/>
    </source>
</evidence>
<proteinExistence type="predicted"/>
<feature type="transmembrane region" description="Helical" evidence="2">
    <location>
        <begin position="112"/>
        <end position="131"/>
    </location>
</feature>
<keyword evidence="2" id="KW-1133">Transmembrane helix</keyword>
<accession>A0A6A1V187</accession>
<dbReference type="EMBL" id="RXIC02000025">
    <property type="protein sequence ID" value="KAB1206415.1"/>
    <property type="molecule type" value="Genomic_DNA"/>
</dbReference>
<dbReference type="OrthoDB" id="2822301at2759"/>
<feature type="coiled-coil region" evidence="1">
    <location>
        <begin position="74"/>
        <end position="115"/>
    </location>
</feature>
<name>A0A6A1V187_9ROSI</name>
<gene>
    <name evidence="3" type="ORF">CJ030_MR7G027615</name>
</gene>